<evidence type="ECO:0000313" key="3">
    <source>
        <dbReference type="Proteomes" id="UP000178347"/>
    </source>
</evidence>
<dbReference type="InterPro" id="IPR015797">
    <property type="entry name" value="NUDIX_hydrolase-like_dom_sf"/>
</dbReference>
<dbReference type="Proteomes" id="UP000178347">
    <property type="component" value="Unassembled WGS sequence"/>
</dbReference>
<proteinExistence type="predicted"/>
<feature type="domain" description="Nudix hydrolase" evidence="1">
    <location>
        <begin position="4"/>
        <end position="140"/>
    </location>
</feature>
<dbReference type="PANTHER" id="PTHR43736:SF1">
    <property type="entry name" value="DIHYDRONEOPTERIN TRIPHOSPHATE DIPHOSPHATASE"/>
    <property type="match status" value="1"/>
</dbReference>
<dbReference type="Pfam" id="PF00293">
    <property type="entry name" value="NUDIX"/>
    <property type="match status" value="1"/>
</dbReference>
<dbReference type="AlphaFoldDB" id="A0A1F6MQP1"/>
<dbReference type="PANTHER" id="PTHR43736">
    <property type="entry name" value="ADP-RIBOSE PYROPHOSPHATASE"/>
    <property type="match status" value="1"/>
</dbReference>
<accession>A0A1F6MQP1</accession>
<sequence>MKTKDNANFHIVLVKAWVKKDGKFLMAQRGSTELHKPGAWSLPGGKVDNEVVRDILQSTLKKEVVEEVGIKITDNIELVYNNSFIRSDGAHVVNLTFLCHWKSGSAQALEDTANVQWFTVEELRNFPDAEDFLQIEINELVEYLKGSGKTTIA</sequence>
<protein>
    <recommendedName>
        <fullName evidence="1">Nudix hydrolase domain-containing protein</fullName>
    </recommendedName>
</protein>
<dbReference type="SUPFAM" id="SSF55811">
    <property type="entry name" value="Nudix"/>
    <property type="match status" value="1"/>
</dbReference>
<evidence type="ECO:0000313" key="2">
    <source>
        <dbReference type="EMBL" id="OGH73957.1"/>
    </source>
</evidence>
<dbReference type="InterPro" id="IPR000086">
    <property type="entry name" value="NUDIX_hydrolase_dom"/>
</dbReference>
<evidence type="ECO:0000259" key="1">
    <source>
        <dbReference type="PROSITE" id="PS51462"/>
    </source>
</evidence>
<dbReference type="PROSITE" id="PS51462">
    <property type="entry name" value="NUDIX"/>
    <property type="match status" value="1"/>
</dbReference>
<reference evidence="2 3" key="1">
    <citation type="journal article" date="2016" name="Nat. Commun.">
        <title>Thousands of microbial genomes shed light on interconnected biogeochemical processes in an aquifer system.</title>
        <authorList>
            <person name="Anantharaman K."/>
            <person name="Brown C.T."/>
            <person name="Hug L.A."/>
            <person name="Sharon I."/>
            <person name="Castelle C.J."/>
            <person name="Probst A.J."/>
            <person name="Thomas B.C."/>
            <person name="Singh A."/>
            <person name="Wilkins M.J."/>
            <person name="Karaoz U."/>
            <person name="Brodie E.L."/>
            <person name="Williams K.H."/>
            <person name="Hubbard S.S."/>
            <person name="Banfield J.F."/>
        </authorList>
    </citation>
    <scope>NUCLEOTIDE SEQUENCE [LARGE SCALE GENOMIC DNA]</scope>
</reference>
<dbReference type="Gene3D" id="3.90.79.10">
    <property type="entry name" value="Nucleoside Triphosphate Pyrophosphohydrolase"/>
    <property type="match status" value="1"/>
</dbReference>
<organism evidence="2 3">
    <name type="scientific">Candidatus Magasanikbacteria bacterium RIFCSPLOWO2_12_FULL_43_12</name>
    <dbReference type="NCBI Taxonomy" id="1798692"/>
    <lineage>
        <taxon>Bacteria</taxon>
        <taxon>Candidatus Magasanikiibacteriota</taxon>
    </lineage>
</organism>
<name>A0A1F6MQP1_9BACT</name>
<dbReference type="EMBL" id="MFQN01000033">
    <property type="protein sequence ID" value="OGH73957.1"/>
    <property type="molecule type" value="Genomic_DNA"/>
</dbReference>
<dbReference type="STRING" id="1798692.A3G00_03570"/>
<comment type="caution">
    <text evidence="2">The sequence shown here is derived from an EMBL/GenBank/DDBJ whole genome shotgun (WGS) entry which is preliminary data.</text>
</comment>
<gene>
    <name evidence="2" type="ORF">A3G00_03570</name>
</gene>